<dbReference type="AlphaFoldDB" id="A0A7W8N623"/>
<accession>A0A7W8N623</accession>
<reference evidence="1 2" key="1">
    <citation type="submission" date="2020-08" db="EMBL/GenBank/DDBJ databases">
        <title>Genomic Encyclopedia of Type Strains, Phase IV (KMG-V): Genome sequencing to study the core and pangenomes of soil and plant-associated prokaryotes.</title>
        <authorList>
            <person name="Whitman W."/>
        </authorList>
    </citation>
    <scope>NUCLEOTIDE SEQUENCE [LARGE SCALE GENOMIC DNA]</scope>
    <source>
        <strain evidence="1 2">M8US30</strain>
    </source>
</reference>
<dbReference type="EMBL" id="JACHDZ010000010">
    <property type="protein sequence ID" value="MBB5346188.1"/>
    <property type="molecule type" value="Genomic_DNA"/>
</dbReference>
<evidence type="ECO:0000313" key="1">
    <source>
        <dbReference type="EMBL" id="MBB5346188.1"/>
    </source>
</evidence>
<protein>
    <submittedName>
        <fullName evidence="1">Uncharacterized protein</fullName>
    </submittedName>
</protein>
<sequence>MMNLTRKNHSYITSYDLRIEHDPTPVAPFL</sequence>
<evidence type="ECO:0000313" key="2">
    <source>
        <dbReference type="Proteomes" id="UP000569092"/>
    </source>
</evidence>
<comment type="caution">
    <text evidence="1">The sequence shown here is derived from an EMBL/GenBank/DDBJ whole genome shotgun (WGS) entry which is preliminary data.</text>
</comment>
<organism evidence="1 2">
    <name type="scientific">Tunturiibacter lichenicola</name>
    <dbReference type="NCBI Taxonomy" id="2051959"/>
    <lineage>
        <taxon>Bacteria</taxon>
        <taxon>Pseudomonadati</taxon>
        <taxon>Acidobacteriota</taxon>
        <taxon>Terriglobia</taxon>
        <taxon>Terriglobales</taxon>
        <taxon>Acidobacteriaceae</taxon>
        <taxon>Tunturiibacter</taxon>
    </lineage>
</organism>
<name>A0A7W8N623_9BACT</name>
<gene>
    <name evidence="1" type="ORF">HDF10_004198</name>
</gene>
<dbReference type="Proteomes" id="UP000569092">
    <property type="component" value="Unassembled WGS sequence"/>
</dbReference>
<proteinExistence type="predicted"/>